<keyword evidence="5" id="KW-1185">Reference proteome</keyword>
<dbReference type="OrthoDB" id="1738954at2759"/>
<keyword evidence="2" id="KW-0067">ATP-binding</keyword>
<keyword evidence="4" id="KW-0808">Transferase</keyword>
<dbReference type="SUPFAM" id="SSF56112">
    <property type="entry name" value="Protein kinase-like (PK-like)"/>
    <property type="match status" value="1"/>
</dbReference>
<dbReference type="Pfam" id="PF00069">
    <property type="entry name" value="Pkinase"/>
    <property type="match status" value="1"/>
</dbReference>
<dbReference type="Gene3D" id="1.10.510.10">
    <property type="entry name" value="Transferase(Phosphotransferase) domain 1"/>
    <property type="match status" value="1"/>
</dbReference>
<evidence type="ECO:0000259" key="3">
    <source>
        <dbReference type="PROSITE" id="PS50011"/>
    </source>
</evidence>
<dbReference type="PROSITE" id="PS50011">
    <property type="entry name" value="PROTEIN_KINASE_DOM"/>
    <property type="match status" value="1"/>
</dbReference>
<keyword evidence="4" id="KW-0418">Kinase</keyword>
<evidence type="ECO:0000313" key="4">
    <source>
        <dbReference type="EMBL" id="RKO93643.1"/>
    </source>
</evidence>
<feature type="domain" description="Protein kinase" evidence="3">
    <location>
        <begin position="1"/>
        <end position="133"/>
    </location>
</feature>
<feature type="non-terminal residue" evidence="4">
    <location>
        <position position="133"/>
    </location>
</feature>
<reference evidence="5" key="1">
    <citation type="journal article" date="2018" name="Nat. Microbiol.">
        <title>Leveraging single-cell genomics to expand the fungal tree of life.</title>
        <authorList>
            <person name="Ahrendt S.R."/>
            <person name="Quandt C.A."/>
            <person name="Ciobanu D."/>
            <person name="Clum A."/>
            <person name="Salamov A."/>
            <person name="Andreopoulos B."/>
            <person name="Cheng J.F."/>
            <person name="Woyke T."/>
            <person name="Pelin A."/>
            <person name="Henrissat B."/>
            <person name="Reynolds N.K."/>
            <person name="Benny G.L."/>
            <person name="Smith M.E."/>
            <person name="James T.Y."/>
            <person name="Grigoriev I.V."/>
        </authorList>
    </citation>
    <scope>NUCLEOTIDE SEQUENCE [LARGE SCALE GENOMIC DNA]</scope>
</reference>
<dbReference type="GO" id="GO:0004674">
    <property type="term" value="F:protein serine/threonine kinase activity"/>
    <property type="evidence" value="ECO:0007669"/>
    <property type="project" value="TreeGrafter"/>
</dbReference>
<evidence type="ECO:0000256" key="1">
    <source>
        <dbReference type="ARBA" id="ARBA00022741"/>
    </source>
</evidence>
<proteinExistence type="predicted"/>
<dbReference type="InterPro" id="IPR000719">
    <property type="entry name" value="Prot_kinase_dom"/>
</dbReference>
<dbReference type="PANTHER" id="PTHR24346">
    <property type="entry name" value="MAP/MICROTUBULE AFFINITY-REGULATING KINASE"/>
    <property type="match status" value="1"/>
</dbReference>
<sequence length="133" mass="15150">VIHRDLKPENLLLDEHKTIKIIDFGFGNNFTVEGLLDTFCGSPFYAAPEMILGKKYEGPEVDMWSLGIILFALLCGHLPFDDDNMKELYRKIASGTYTCPDYLLPNARHLISRLITVDPRKRATLDEVLAHAW</sequence>
<dbReference type="Proteomes" id="UP000269721">
    <property type="component" value="Unassembled WGS sequence"/>
</dbReference>
<dbReference type="PANTHER" id="PTHR24346:SF106">
    <property type="entry name" value="PROTEIN KINASE DOMAIN-CONTAINING PROTEIN"/>
    <property type="match status" value="1"/>
</dbReference>
<gene>
    <name evidence="4" type="ORF">BDK51DRAFT_8688</name>
</gene>
<name>A0A4P9WNI1_9FUNG</name>
<dbReference type="InterPro" id="IPR011009">
    <property type="entry name" value="Kinase-like_dom_sf"/>
</dbReference>
<accession>A0A4P9WNI1</accession>
<dbReference type="GO" id="GO:0035556">
    <property type="term" value="P:intracellular signal transduction"/>
    <property type="evidence" value="ECO:0007669"/>
    <property type="project" value="TreeGrafter"/>
</dbReference>
<dbReference type="GO" id="GO:0005524">
    <property type="term" value="F:ATP binding"/>
    <property type="evidence" value="ECO:0007669"/>
    <property type="project" value="UniProtKB-KW"/>
</dbReference>
<dbReference type="SMART" id="SM00220">
    <property type="entry name" value="S_TKc"/>
    <property type="match status" value="1"/>
</dbReference>
<dbReference type="GO" id="GO:0005737">
    <property type="term" value="C:cytoplasm"/>
    <property type="evidence" value="ECO:0007669"/>
    <property type="project" value="TreeGrafter"/>
</dbReference>
<keyword evidence="1" id="KW-0547">Nucleotide-binding</keyword>
<dbReference type="PROSITE" id="PS00108">
    <property type="entry name" value="PROTEIN_KINASE_ST"/>
    <property type="match status" value="1"/>
</dbReference>
<dbReference type="EMBL" id="KZ994162">
    <property type="protein sequence ID" value="RKO93643.1"/>
    <property type="molecule type" value="Genomic_DNA"/>
</dbReference>
<organism evidence="4 5">
    <name type="scientific">Blyttiomyces helicus</name>
    <dbReference type="NCBI Taxonomy" id="388810"/>
    <lineage>
        <taxon>Eukaryota</taxon>
        <taxon>Fungi</taxon>
        <taxon>Fungi incertae sedis</taxon>
        <taxon>Chytridiomycota</taxon>
        <taxon>Chytridiomycota incertae sedis</taxon>
        <taxon>Chytridiomycetes</taxon>
        <taxon>Chytridiomycetes incertae sedis</taxon>
        <taxon>Blyttiomyces</taxon>
    </lineage>
</organism>
<evidence type="ECO:0000313" key="5">
    <source>
        <dbReference type="Proteomes" id="UP000269721"/>
    </source>
</evidence>
<protein>
    <submittedName>
        <fullName evidence="4">Kinase-like domain-containing protein</fullName>
    </submittedName>
</protein>
<dbReference type="AlphaFoldDB" id="A0A4P9WNI1"/>
<dbReference type="FunFam" id="1.10.510.10:FF:000571">
    <property type="entry name" value="Maternal embryonic leucine zipper kinase"/>
    <property type="match status" value="1"/>
</dbReference>
<dbReference type="InterPro" id="IPR008271">
    <property type="entry name" value="Ser/Thr_kinase_AS"/>
</dbReference>
<evidence type="ECO:0000256" key="2">
    <source>
        <dbReference type="ARBA" id="ARBA00022840"/>
    </source>
</evidence>
<feature type="non-terminal residue" evidence="4">
    <location>
        <position position="1"/>
    </location>
</feature>